<evidence type="ECO:0000313" key="2">
    <source>
        <dbReference type="Proteomes" id="UP001500236"/>
    </source>
</evidence>
<reference evidence="2" key="1">
    <citation type="journal article" date="2019" name="Int. J. Syst. Evol. Microbiol.">
        <title>The Global Catalogue of Microorganisms (GCM) 10K type strain sequencing project: providing services to taxonomists for standard genome sequencing and annotation.</title>
        <authorList>
            <consortium name="The Broad Institute Genomics Platform"/>
            <consortium name="The Broad Institute Genome Sequencing Center for Infectious Disease"/>
            <person name="Wu L."/>
            <person name="Ma J."/>
        </authorList>
    </citation>
    <scope>NUCLEOTIDE SEQUENCE [LARGE SCALE GENOMIC DNA]</scope>
    <source>
        <strain evidence="2">JCM 14309</strain>
    </source>
</reference>
<keyword evidence="2" id="KW-1185">Reference proteome</keyword>
<protein>
    <submittedName>
        <fullName evidence="1">Uncharacterized protein</fullName>
    </submittedName>
</protein>
<dbReference type="EMBL" id="BAAAVT010000003">
    <property type="protein sequence ID" value="GAA3053945.1"/>
    <property type="molecule type" value="Genomic_DNA"/>
</dbReference>
<name>A0ABP6LP56_9MICC</name>
<organism evidence="1 2">
    <name type="scientific">Nesterenkonia aethiopica</name>
    <dbReference type="NCBI Taxonomy" id="269144"/>
    <lineage>
        <taxon>Bacteria</taxon>
        <taxon>Bacillati</taxon>
        <taxon>Actinomycetota</taxon>
        <taxon>Actinomycetes</taxon>
        <taxon>Micrococcales</taxon>
        <taxon>Micrococcaceae</taxon>
        <taxon>Nesterenkonia</taxon>
    </lineage>
</organism>
<accession>A0ABP6LP56</accession>
<gene>
    <name evidence="1" type="ORF">GCM10010529_04930</name>
</gene>
<evidence type="ECO:0000313" key="1">
    <source>
        <dbReference type="EMBL" id="GAA3053945.1"/>
    </source>
</evidence>
<sequence length="149" mass="15340">MRLAHMAPIDGVAPVHEAGGDDQLVDVVSPHIAFEGARQLSAGMAAEHHRRTDVARVPARAGDVVGVIAEAVVVLAHCDDRRVAYGADGTVPCGTQSPHDGIQKDLDGVSALGGIGEVAQVQGTAELVRSQMVGRRHEGSPECVQGGEG</sequence>
<comment type="caution">
    <text evidence="1">The sequence shown here is derived from an EMBL/GenBank/DDBJ whole genome shotgun (WGS) entry which is preliminary data.</text>
</comment>
<proteinExistence type="predicted"/>
<dbReference type="Proteomes" id="UP001500236">
    <property type="component" value="Unassembled WGS sequence"/>
</dbReference>